<accession>A0A844W1E7</accession>
<dbReference type="GO" id="GO:0016853">
    <property type="term" value="F:isomerase activity"/>
    <property type="evidence" value="ECO:0007669"/>
    <property type="project" value="UniProtKB-KW"/>
</dbReference>
<dbReference type="Gene3D" id="3.90.226.10">
    <property type="entry name" value="2-enoyl-CoA Hydratase, Chain A, domain 1"/>
    <property type="match status" value="1"/>
</dbReference>
<dbReference type="PANTHER" id="PTHR23309">
    <property type="entry name" value="3-HYDROXYACYL-COA DEHYROGENASE"/>
    <property type="match status" value="1"/>
</dbReference>
<dbReference type="GO" id="GO:0070403">
    <property type="term" value="F:NAD+ binding"/>
    <property type="evidence" value="ECO:0007669"/>
    <property type="project" value="InterPro"/>
</dbReference>
<sequence length="691" mass="73363">MGTSGSGRMDGSGRGAEVSGKVHVRQRGAVLWLTVANPNSNELTADIRLQLMQALDAAAEDGAIRAVVLGAERARFPHQVPFGEFDTGLADPTPMDLAGRIESMPVPVVARLQGQVQGAWAELALAAHVRVAALNVKMGFPNVALGLPPMAGASQRLPRITGARQALALLLSGRAYPATADLFSGAIDKVVPLPELADTAQALALAAAETGSWMRSLDRADGLLDPAAYQEEINRRRLAVQRAGRAAEDAIVEMVEAALLLPVDTALVLERALFEELLVSEESRGLRHAMESRIRVANLPPGQPVALVGMLRSGAGAVRLAADLAAQGVGIVMAHEDKAERHSFRNAVAANLEARLKRGAMKAPAVRRAVESVKTTANPAHLGQVEVVIDSAPDTKAAKSAALQDIAAVAGPDAVVLSTTRHLDLAALAPQAIRPRVVGLHLPQRPYPARLAELVIGDSAARATVARAGRLMHQVGRLPARVRPADGLAGGAMMGALLDAADCLVRHGEDPMEMDHEMRALGFARGPYGMLSDIDMDAYLARQERRGLTRGLSVLMAQAGLRLNTGSDPESERAALDSLVSEARRGEAPEPLGLGGQGQWFALLGAMVNEGARLLDQRVAHKPMLLDMVMVQGYGFPRRLGGPMHAADTIGLFRLIRIMRACAPFGPRIWDPHPLLVDMQRNSRTFAALNR</sequence>
<keyword evidence="1" id="KW-0413">Isomerase</keyword>
<dbReference type="Gene3D" id="1.10.1040.10">
    <property type="entry name" value="N-(1-d-carboxylethyl)-l-norvaline Dehydrogenase, domain 2"/>
    <property type="match status" value="1"/>
</dbReference>
<dbReference type="SUPFAM" id="SSF48179">
    <property type="entry name" value="6-phosphogluconate dehydrogenase C-terminal domain-like"/>
    <property type="match status" value="1"/>
</dbReference>
<keyword evidence="3" id="KW-0511">Multifunctional enzyme</keyword>
<protein>
    <recommendedName>
        <fullName evidence="5">3-hydroxyacyl-CoA dehydrogenase NAD binding domain-containing protein</fullName>
    </recommendedName>
</protein>
<dbReference type="Gene3D" id="3.40.50.720">
    <property type="entry name" value="NAD(P)-binding Rossmann-like Domain"/>
    <property type="match status" value="1"/>
</dbReference>
<dbReference type="SUPFAM" id="SSF51735">
    <property type="entry name" value="NAD(P)-binding Rossmann-fold domains"/>
    <property type="match status" value="1"/>
</dbReference>
<proteinExistence type="predicted"/>
<evidence type="ECO:0000313" key="6">
    <source>
        <dbReference type="EMBL" id="MWB77936.1"/>
    </source>
</evidence>
<evidence type="ECO:0000256" key="4">
    <source>
        <dbReference type="ARBA" id="ARBA00049556"/>
    </source>
</evidence>
<evidence type="ECO:0000256" key="3">
    <source>
        <dbReference type="ARBA" id="ARBA00023268"/>
    </source>
</evidence>
<evidence type="ECO:0000256" key="2">
    <source>
        <dbReference type="ARBA" id="ARBA00023239"/>
    </source>
</evidence>
<dbReference type="CDD" id="cd06558">
    <property type="entry name" value="crotonase-like"/>
    <property type="match status" value="1"/>
</dbReference>
<name>A0A844W1E7_9RHOB</name>
<dbReference type="SUPFAM" id="SSF52096">
    <property type="entry name" value="ClpP/crotonase"/>
    <property type="match status" value="1"/>
</dbReference>
<evidence type="ECO:0000313" key="7">
    <source>
        <dbReference type="Proteomes" id="UP000443843"/>
    </source>
</evidence>
<dbReference type="Pfam" id="PF00378">
    <property type="entry name" value="ECH_1"/>
    <property type="match status" value="1"/>
</dbReference>
<dbReference type="InterPro" id="IPR008927">
    <property type="entry name" value="6-PGluconate_DH-like_C_sf"/>
</dbReference>
<reference evidence="6 7" key="1">
    <citation type="submission" date="2019-11" db="EMBL/GenBank/DDBJ databases">
        <title>Pseudooceanicola pacifica sp. nov., isolated from deep-sea sediment of the Pacific Ocean.</title>
        <authorList>
            <person name="Lyu L."/>
        </authorList>
    </citation>
    <scope>NUCLEOTIDE SEQUENCE [LARGE SCALE GENOMIC DNA]</scope>
    <source>
        <strain evidence="6 7">216_PA32_1</strain>
    </source>
</reference>
<dbReference type="GO" id="GO:0016829">
    <property type="term" value="F:lyase activity"/>
    <property type="evidence" value="ECO:0007669"/>
    <property type="project" value="UniProtKB-KW"/>
</dbReference>
<dbReference type="EMBL" id="WNXQ01000003">
    <property type="protein sequence ID" value="MWB77936.1"/>
    <property type="molecule type" value="Genomic_DNA"/>
</dbReference>
<feature type="domain" description="3-hydroxyacyl-CoA dehydrogenase NAD binding" evidence="5">
    <location>
        <begin position="317"/>
        <end position="483"/>
    </location>
</feature>
<keyword evidence="2" id="KW-0456">Lyase</keyword>
<comment type="catalytic activity">
    <reaction evidence="4">
        <text>a (3S)-3-hydroxyacyl-CoA + NAD(+) = a 3-oxoacyl-CoA + NADH + H(+)</text>
        <dbReference type="Rhea" id="RHEA:22432"/>
        <dbReference type="ChEBI" id="CHEBI:15378"/>
        <dbReference type="ChEBI" id="CHEBI:57318"/>
        <dbReference type="ChEBI" id="CHEBI:57540"/>
        <dbReference type="ChEBI" id="CHEBI:57945"/>
        <dbReference type="ChEBI" id="CHEBI:90726"/>
        <dbReference type="EC" id="1.1.1.35"/>
    </reaction>
</comment>
<dbReference type="Pfam" id="PF02737">
    <property type="entry name" value="3HCDH_N"/>
    <property type="match status" value="1"/>
</dbReference>
<gene>
    <name evidence="6" type="ORF">GLS40_07870</name>
</gene>
<comment type="caution">
    <text evidence="6">The sequence shown here is derived from an EMBL/GenBank/DDBJ whole genome shotgun (WGS) entry which is preliminary data.</text>
</comment>
<organism evidence="6 7">
    <name type="scientific">Pseudooceanicola pacificus</name>
    <dbReference type="NCBI Taxonomy" id="2676438"/>
    <lineage>
        <taxon>Bacteria</taxon>
        <taxon>Pseudomonadati</taxon>
        <taxon>Pseudomonadota</taxon>
        <taxon>Alphaproteobacteria</taxon>
        <taxon>Rhodobacterales</taxon>
        <taxon>Paracoccaceae</taxon>
        <taxon>Pseudooceanicola</taxon>
    </lineage>
</organism>
<keyword evidence="7" id="KW-1185">Reference proteome</keyword>
<dbReference type="AlphaFoldDB" id="A0A844W1E7"/>
<dbReference type="InterPro" id="IPR036291">
    <property type="entry name" value="NAD(P)-bd_dom_sf"/>
</dbReference>
<dbReference type="Proteomes" id="UP000443843">
    <property type="component" value="Unassembled WGS sequence"/>
</dbReference>
<dbReference type="PANTHER" id="PTHR23309:SF49">
    <property type="entry name" value="PEROXISOMAL BIFUNCTIONAL ENZYME"/>
    <property type="match status" value="1"/>
</dbReference>
<evidence type="ECO:0000256" key="1">
    <source>
        <dbReference type="ARBA" id="ARBA00023235"/>
    </source>
</evidence>
<dbReference type="InterPro" id="IPR013328">
    <property type="entry name" value="6PGD_dom2"/>
</dbReference>
<dbReference type="InterPro" id="IPR001753">
    <property type="entry name" value="Enoyl-CoA_hydra/iso"/>
</dbReference>
<dbReference type="InterPro" id="IPR029045">
    <property type="entry name" value="ClpP/crotonase-like_dom_sf"/>
</dbReference>
<dbReference type="GO" id="GO:0006635">
    <property type="term" value="P:fatty acid beta-oxidation"/>
    <property type="evidence" value="ECO:0007669"/>
    <property type="project" value="TreeGrafter"/>
</dbReference>
<dbReference type="InterPro" id="IPR006176">
    <property type="entry name" value="3-OHacyl-CoA_DH_NAD-bd"/>
</dbReference>
<dbReference type="GO" id="GO:0003857">
    <property type="term" value="F:(3S)-3-hydroxyacyl-CoA dehydrogenase (NAD+) activity"/>
    <property type="evidence" value="ECO:0007669"/>
    <property type="project" value="UniProtKB-EC"/>
</dbReference>
<evidence type="ECO:0000259" key="5">
    <source>
        <dbReference type="Pfam" id="PF02737"/>
    </source>
</evidence>